<gene>
    <name evidence="2" type="ORF">ACFP1K_26665</name>
</gene>
<reference evidence="3" key="1">
    <citation type="journal article" date="2019" name="Int. J. Syst. Evol. Microbiol.">
        <title>The Global Catalogue of Microorganisms (GCM) 10K type strain sequencing project: providing services to taxonomists for standard genome sequencing and annotation.</title>
        <authorList>
            <consortium name="The Broad Institute Genomics Platform"/>
            <consortium name="The Broad Institute Genome Sequencing Center for Infectious Disease"/>
            <person name="Wu L."/>
            <person name="Ma J."/>
        </authorList>
    </citation>
    <scope>NUCLEOTIDE SEQUENCE [LARGE SCALE GENOMIC DNA]</scope>
    <source>
        <strain evidence="3">JCM 30346</strain>
    </source>
</reference>
<dbReference type="Pfam" id="PF00106">
    <property type="entry name" value="adh_short"/>
    <property type="match status" value="1"/>
</dbReference>
<accession>A0ABW1NNX3</accession>
<feature type="region of interest" description="Disordered" evidence="1">
    <location>
        <begin position="104"/>
        <end position="123"/>
    </location>
</feature>
<keyword evidence="3" id="KW-1185">Reference proteome</keyword>
<evidence type="ECO:0000256" key="1">
    <source>
        <dbReference type="SAM" id="MobiDB-lite"/>
    </source>
</evidence>
<dbReference type="InterPro" id="IPR036291">
    <property type="entry name" value="NAD(P)-bd_dom_sf"/>
</dbReference>
<dbReference type="Proteomes" id="UP001596137">
    <property type="component" value="Unassembled WGS sequence"/>
</dbReference>
<name>A0ABW1NNX3_9ACTN</name>
<dbReference type="RefSeq" id="WP_380758190.1">
    <property type="nucleotide sequence ID" value="NZ_JBHSRF010000048.1"/>
</dbReference>
<proteinExistence type="predicted"/>
<dbReference type="Gene3D" id="3.40.50.720">
    <property type="entry name" value="NAD(P)-binding Rossmann-like Domain"/>
    <property type="match status" value="1"/>
</dbReference>
<dbReference type="SUPFAM" id="SSF51735">
    <property type="entry name" value="NAD(P)-binding Rossmann-fold domains"/>
    <property type="match status" value="1"/>
</dbReference>
<protein>
    <submittedName>
        <fullName evidence="2">SDR family NAD(P)-dependent oxidoreductase</fullName>
    </submittedName>
</protein>
<dbReference type="EMBL" id="JBHSRF010000048">
    <property type="protein sequence ID" value="MFC6084771.1"/>
    <property type="molecule type" value="Genomic_DNA"/>
</dbReference>
<sequence length="155" mass="16241">MNFFAVLTVTCAVLPRMRARRQGRIVDVSSVAGLRGVPASATTPPPRSTATCGACGRRLRPLVDHPHSGAGSARRCAAKSAPLYGEEPVRELARPNVVTVVGEGGWRQAGGSTPTISTPHMPPDDCGMADGRVAGRDRGTWSGDGSRTLVRRVGE</sequence>
<feature type="region of interest" description="Disordered" evidence="1">
    <location>
        <begin position="136"/>
        <end position="155"/>
    </location>
</feature>
<dbReference type="InterPro" id="IPR002347">
    <property type="entry name" value="SDR_fam"/>
</dbReference>
<comment type="caution">
    <text evidence="2">The sequence shown here is derived from an EMBL/GenBank/DDBJ whole genome shotgun (WGS) entry which is preliminary data.</text>
</comment>
<organism evidence="2 3">
    <name type="scientific">Sphaerisporangium aureirubrum</name>
    <dbReference type="NCBI Taxonomy" id="1544736"/>
    <lineage>
        <taxon>Bacteria</taxon>
        <taxon>Bacillati</taxon>
        <taxon>Actinomycetota</taxon>
        <taxon>Actinomycetes</taxon>
        <taxon>Streptosporangiales</taxon>
        <taxon>Streptosporangiaceae</taxon>
        <taxon>Sphaerisporangium</taxon>
    </lineage>
</organism>
<evidence type="ECO:0000313" key="3">
    <source>
        <dbReference type="Proteomes" id="UP001596137"/>
    </source>
</evidence>
<evidence type="ECO:0000313" key="2">
    <source>
        <dbReference type="EMBL" id="MFC6084771.1"/>
    </source>
</evidence>